<sequence length="61" mass="6791">MKNLWNGIISLLPLQEFMSLTSVQGELRASALYFYLLRRLPSCGLDTSPSSTQVAPPLDLH</sequence>
<evidence type="ECO:0000313" key="2">
    <source>
        <dbReference type="Proteomes" id="UP000287651"/>
    </source>
</evidence>
<proteinExistence type="predicted"/>
<name>A0A426X575_ENSVE</name>
<reference evidence="1 2" key="1">
    <citation type="journal article" date="2014" name="Agronomy (Basel)">
        <title>A Draft Genome Sequence for Ensete ventricosum, the Drought-Tolerant Tree Against Hunger.</title>
        <authorList>
            <person name="Harrison J."/>
            <person name="Moore K.A."/>
            <person name="Paszkiewicz K."/>
            <person name="Jones T."/>
            <person name="Grant M."/>
            <person name="Ambacheew D."/>
            <person name="Muzemil S."/>
            <person name="Studholme D.J."/>
        </authorList>
    </citation>
    <scope>NUCLEOTIDE SEQUENCE [LARGE SCALE GENOMIC DNA]</scope>
</reference>
<comment type="caution">
    <text evidence="1">The sequence shown here is derived from an EMBL/GenBank/DDBJ whole genome shotgun (WGS) entry which is preliminary data.</text>
</comment>
<accession>A0A426X575</accession>
<gene>
    <name evidence="1" type="ORF">B296_00046404</name>
</gene>
<organism evidence="1 2">
    <name type="scientific">Ensete ventricosum</name>
    <name type="common">Abyssinian banana</name>
    <name type="synonym">Musa ensete</name>
    <dbReference type="NCBI Taxonomy" id="4639"/>
    <lineage>
        <taxon>Eukaryota</taxon>
        <taxon>Viridiplantae</taxon>
        <taxon>Streptophyta</taxon>
        <taxon>Embryophyta</taxon>
        <taxon>Tracheophyta</taxon>
        <taxon>Spermatophyta</taxon>
        <taxon>Magnoliopsida</taxon>
        <taxon>Liliopsida</taxon>
        <taxon>Zingiberales</taxon>
        <taxon>Musaceae</taxon>
        <taxon>Ensete</taxon>
    </lineage>
</organism>
<evidence type="ECO:0000313" key="1">
    <source>
        <dbReference type="EMBL" id="RRT34637.1"/>
    </source>
</evidence>
<dbReference type="Proteomes" id="UP000287651">
    <property type="component" value="Unassembled WGS sequence"/>
</dbReference>
<dbReference type="AlphaFoldDB" id="A0A426X575"/>
<dbReference type="EMBL" id="AMZH03026369">
    <property type="protein sequence ID" value="RRT34637.1"/>
    <property type="molecule type" value="Genomic_DNA"/>
</dbReference>
<protein>
    <submittedName>
        <fullName evidence="1">Uncharacterized protein</fullName>
    </submittedName>
</protein>